<reference evidence="1 2" key="1">
    <citation type="submission" date="2024-02" db="EMBL/GenBank/DDBJ databases">
        <authorList>
            <person name="Chen Y."/>
            <person name="Shah S."/>
            <person name="Dougan E. K."/>
            <person name="Thang M."/>
            <person name="Chan C."/>
        </authorList>
    </citation>
    <scope>NUCLEOTIDE SEQUENCE [LARGE SCALE GENOMIC DNA]</scope>
</reference>
<gene>
    <name evidence="1" type="ORF">CCMP2556_LOCUS52051</name>
</gene>
<proteinExistence type="predicted"/>
<dbReference type="EMBL" id="CAXAMN010027694">
    <property type="protein sequence ID" value="CAK9112240.1"/>
    <property type="molecule type" value="Genomic_DNA"/>
</dbReference>
<name>A0ABP0SIL1_9DINO</name>
<organism evidence="1 2">
    <name type="scientific">Durusdinium trenchii</name>
    <dbReference type="NCBI Taxonomy" id="1381693"/>
    <lineage>
        <taxon>Eukaryota</taxon>
        <taxon>Sar</taxon>
        <taxon>Alveolata</taxon>
        <taxon>Dinophyceae</taxon>
        <taxon>Suessiales</taxon>
        <taxon>Symbiodiniaceae</taxon>
        <taxon>Durusdinium</taxon>
    </lineage>
</organism>
<evidence type="ECO:0000313" key="2">
    <source>
        <dbReference type="Proteomes" id="UP001642484"/>
    </source>
</evidence>
<accession>A0ABP0SIL1</accession>
<protein>
    <submittedName>
        <fullName evidence="1">Uncharacterized protein</fullName>
    </submittedName>
</protein>
<comment type="caution">
    <text evidence="1">The sequence shown here is derived from an EMBL/GenBank/DDBJ whole genome shotgun (WGS) entry which is preliminary data.</text>
</comment>
<keyword evidence="2" id="KW-1185">Reference proteome</keyword>
<evidence type="ECO:0000313" key="1">
    <source>
        <dbReference type="EMBL" id="CAK9112240.1"/>
    </source>
</evidence>
<sequence>MNNTDRTIFLRWVALGAMSLQVQLHPEKNMKSMEEEAKVVFFPGVAAKLSGNRTVARKPLLPQHFFAKCKTIPRNCQKLLRSTATNPLRLCFLAASIVWKQKLGKFIRGSFPACILGSTPRN</sequence>
<dbReference type="Proteomes" id="UP001642484">
    <property type="component" value="Unassembled WGS sequence"/>
</dbReference>